<comment type="caution">
    <text evidence="1">The sequence shown here is derived from an EMBL/GenBank/DDBJ whole genome shotgun (WGS) entry which is preliminary data.</text>
</comment>
<name>A0A0F9AF42_9ZZZZ</name>
<gene>
    <name evidence="1" type="ORF">LCGC14_2578530</name>
</gene>
<proteinExistence type="predicted"/>
<reference evidence="1" key="1">
    <citation type="journal article" date="2015" name="Nature">
        <title>Complex archaea that bridge the gap between prokaryotes and eukaryotes.</title>
        <authorList>
            <person name="Spang A."/>
            <person name="Saw J.H."/>
            <person name="Jorgensen S.L."/>
            <person name="Zaremba-Niedzwiedzka K."/>
            <person name="Martijn J."/>
            <person name="Lind A.E."/>
            <person name="van Eijk R."/>
            <person name="Schleper C."/>
            <person name="Guy L."/>
            <person name="Ettema T.J."/>
        </authorList>
    </citation>
    <scope>NUCLEOTIDE SEQUENCE</scope>
</reference>
<feature type="non-terminal residue" evidence="1">
    <location>
        <position position="1"/>
    </location>
</feature>
<protein>
    <submittedName>
        <fullName evidence="1">Uncharacterized protein</fullName>
    </submittedName>
</protein>
<dbReference type="AlphaFoldDB" id="A0A0F9AF42"/>
<accession>A0A0F9AF42</accession>
<evidence type="ECO:0000313" key="1">
    <source>
        <dbReference type="EMBL" id="KKL08174.1"/>
    </source>
</evidence>
<dbReference type="EMBL" id="LAZR01042988">
    <property type="protein sequence ID" value="KKL08174.1"/>
    <property type="molecule type" value="Genomic_DNA"/>
</dbReference>
<sequence length="215" mass="22736">PTFTDLSAGVYAGQLHLSATTAGNKDTKVYWTLLKRAAGGAETLLITSEESEVLTNINTHYEIHGVLSTDQTILSDDRLVLKVYGNQDTGAGGDATATLYMEGTTATRIDVQTHFLAFDARYVQVTGDTMTGNLIIEGTIKAEGGSEIEGTITGLLTLDQNGAGAFLRLEGATGTDTKIGEQPVYTGTEPTSYANAIQIIVNGTPLLVKTWAHGH</sequence>
<organism evidence="1">
    <name type="scientific">marine sediment metagenome</name>
    <dbReference type="NCBI Taxonomy" id="412755"/>
    <lineage>
        <taxon>unclassified sequences</taxon>
        <taxon>metagenomes</taxon>
        <taxon>ecological metagenomes</taxon>
    </lineage>
</organism>